<dbReference type="EMBL" id="LHPG02000001">
    <property type="protein sequence ID" value="PRW61493.1"/>
    <property type="molecule type" value="Genomic_DNA"/>
</dbReference>
<dbReference type="OrthoDB" id="511120at2759"/>
<dbReference type="SUPFAM" id="SSF52266">
    <property type="entry name" value="SGNH hydrolase"/>
    <property type="match status" value="1"/>
</dbReference>
<gene>
    <name evidence="1" type="ORF">C2E21_0326</name>
</gene>
<sequence>MATKHHSSAFKLVQLLASLTSIATCLFVVAHTAPQTGSRWPILAGSGLKRFATSASFGNWTGTTDGPALPAEVTSGGVPPNPLDVAAAALAAAAGLTLQDCLEAAREGHWRRVFNTSDRGTLPLDVASWSASDVFEYKGEMFSYEWVWGPQAATCGIRRRSKAEVAATLSGARLLLLGDSHVRYLHNWLATTLGGKELPKWTGSGSPIEINQTIATVNVTMAYLTRNYAIESKNTLQRWNELWPDVLVVDGAEWHLLMHKNLTAYAQTMQELLHVLRDVVPPSTFILWLSPPPRDEKKWDKPELPPEWIRLYDRVAHEVGFYKPTGPAYHLDLYQMGLDCLPWCTTEDGVHVISTVNEVLLQQVVSMLALRQAWPFAKQVDSL</sequence>
<comment type="caution">
    <text evidence="1">The sequence shown here is derived from an EMBL/GenBank/DDBJ whole genome shotgun (WGS) entry which is preliminary data.</text>
</comment>
<proteinExistence type="predicted"/>
<accession>A0A2P6U598</accession>
<evidence type="ECO:0000313" key="2">
    <source>
        <dbReference type="Proteomes" id="UP000239899"/>
    </source>
</evidence>
<name>A0A2P6U598_CHLSO</name>
<protein>
    <submittedName>
        <fullName evidence="1">CAS1 domain-containing 1-like</fullName>
    </submittedName>
</protein>
<evidence type="ECO:0000313" key="1">
    <source>
        <dbReference type="EMBL" id="PRW61493.1"/>
    </source>
</evidence>
<dbReference type="Gene3D" id="3.40.50.1110">
    <property type="entry name" value="SGNH hydrolase"/>
    <property type="match status" value="1"/>
</dbReference>
<keyword evidence="2" id="KW-1185">Reference proteome</keyword>
<dbReference type="InterPro" id="IPR036514">
    <property type="entry name" value="SGNH_hydro_sf"/>
</dbReference>
<reference evidence="1 2" key="1">
    <citation type="journal article" date="2018" name="Plant J.">
        <title>Genome sequences of Chlorella sorokiniana UTEX 1602 and Micractinium conductrix SAG 241.80: implications to maltose excretion by a green alga.</title>
        <authorList>
            <person name="Arriola M.B."/>
            <person name="Velmurugan N."/>
            <person name="Zhang Y."/>
            <person name="Plunkett M.H."/>
            <person name="Hondzo H."/>
            <person name="Barney B.M."/>
        </authorList>
    </citation>
    <scope>NUCLEOTIDE SEQUENCE [LARGE SCALE GENOMIC DNA]</scope>
    <source>
        <strain evidence="2">UTEX 1602</strain>
    </source>
</reference>
<dbReference type="Proteomes" id="UP000239899">
    <property type="component" value="Unassembled WGS sequence"/>
</dbReference>
<dbReference type="CDD" id="cd00229">
    <property type="entry name" value="SGNH_hydrolase"/>
    <property type="match status" value="1"/>
</dbReference>
<organism evidence="1 2">
    <name type="scientific">Chlorella sorokiniana</name>
    <name type="common">Freshwater green alga</name>
    <dbReference type="NCBI Taxonomy" id="3076"/>
    <lineage>
        <taxon>Eukaryota</taxon>
        <taxon>Viridiplantae</taxon>
        <taxon>Chlorophyta</taxon>
        <taxon>core chlorophytes</taxon>
        <taxon>Trebouxiophyceae</taxon>
        <taxon>Chlorellales</taxon>
        <taxon>Chlorellaceae</taxon>
        <taxon>Chlorella clade</taxon>
        <taxon>Chlorella</taxon>
    </lineage>
</organism>
<dbReference type="AlphaFoldDB" id="A0A2P6U598"/>